<dbReference type="OrthoDB" id="2789670at2759"/>
<feature type="binding site" description="axial binding residue" evidence="13">
    <location>
        <position position="368"/>
    </location>
    <ligand>
        <name>heme</name>
        <dbReference type="ChEBI" id="CHEBI:30413"/>
    </ligand>
    <ligandPart>
        <name>Fe</name>
        <dbReference type="ChEBI" id="CHEBI:18248"/>
    </ligandPart>
</feature>
<dbReference type="EMBL" id="KB445794">
    <property type="protein sequence ID" value="EMD39046.1"/>
    <property type="molecule type" value="Genomic_DNA"/>
</dbReference>
<evidence type="ECO:0000256" key="4">
    <source>
        <dbReference type="ARBA" id="ARBA00010617"/>
    </source>
</evidence>
<evidence type="ECO:0000256" key="2">
    <source>
        <dbReference type="ARBA" id="ARBA00004167"/>
    </source>
</evidence>
<dbReference type="InterPro" id="IPR017972">
    <property type="entry name" value="Cyt_P450_CS"/>
</dbReference>
<evidence type="ECO:0000256" key="5">
    <source>
        <dbReference type="ARBA" id="ARBA00022617"/>
    </source>
</evidence>
<comment type="similarity">
    <text evidence="4 14">Belongs to the cytochrome P450 family.</text>
</comment>
<dbReference type="GO" id="GO:0020037">
    <property type="term" value="F:heme binding"/>
    <property type="evidence" value="ECO:0007669"/>
    <property type="project" value="InterPro"/>
</dbReference>
<evidence type="ECO:0000313" key="15">
    <source>
        <dbReference type="EMBL" id="EMD39046.1"/>
    </source>
</evidence>
<comment type="pathway">
    <text evidence="3">Secondary metabolite biosynthesis.</text>
</comment>
<keyword evidence="7 13" id="KW-0479">Metal-binding</keyword>
<evidence type="ECO:0000256" key="14">
    <source>
        <dbReference type="RuleBase" id="RU000461"/>
    </source>
</evidence>
<organism evidence="15 16">
    <name type="scientific">Ceriporiopsis subvermispora (strain B)</name>
    <name type="common">White-rot fungus</name>
    <name type="synonym">Gelatoporia subvermispora</name>
    <dbReference type="NCBI Taxonomy" id="914234"/>
    <lineage>
        <taxon>Eukaryota</taxon>
        <taxon>Fungi</taxon>
        <taxon>Dikarya</taxon>
        <taxon>Basidiomycota</taxon>
        <taxon>Agaricomycotina</taxon>
        <taxon>Agaricomycetes</taxon>
        <taxon>Polyporales</taxon>
        <taxon>Gelatoporiaceae</taxon>
        <taxon>Gelatoporia</taxon>
    </lineage>
</organism>
<keyword evidence="9 14" id="KW-0560">Oxidoreductase</keyword>
<dbReference type="PANTHER" id="PTHR46300:SF7">
    <property type="entry name" value="P450, PUTATIVE (EUROFUNG)-RELATED"/>
    <property type="match status" value="1"/>
</dbReference>
<dbReference type="PRINTS" id="PR00463">
    <property type="entry name" value="EP450I"/>
</dbReference>
<evidence type="ECO:0000256" key="1">
    <source>
        <dbReference type="ARBA" id="ARBA00001971"/>
    </source>
</evidence>
<evidence type="ECO:0000256" key="3">
    <source>
        <dbReference type="ARBA" id="ARBA00005179"/>
    </source>
</evidence>
<comment type="subcellular location">
    <subcellularLocation>
        <location evidence="2">Membrane</location>
        <topology evidence="2">Single-pass membrane protein</topology>
    </subcellularLocation>
</comment>
<evidence type="ECO:0000256" key="10">
    <source>
        <dbReference type="ARBA" id="ARBA00023004"/>
    </source>
</evidence>
<dbReference type="GO" id="GO:0005506">
    <property type="term" value="F:iron ion binding"/>
    <property type="evidence" value="ECO:0007669"/>
    <property type="project" value="InterPro"/>
</dbReference>
<comment type="cofactor">
    <cofactor evidence="1 13">
        <name>heme</name>
        <dbReference type="ChEBI" id="CHEBI:30413"/>
    </cofactor>
</comment>
<keyword evidence="11 14" id="KW-0503">Monooxygenase</keyword>
<dbReference type="InterPro" id="IPR001128">
    <property type="entry name" value="Cyt_P450"/>
</dbReference>
<evidence type="ECO:0000256" key="9">
    <source>
        <dbReference type="ARBA" id="ARBA00023002"/>
    </source>
</evidence>
<dbReference type="SUPFAM" id="SSF48264">
    <property type="entry name" value="Cytochrome P450"/>
    <property type="match status" value="1"/>
</dbReference>
<sequence length="414" mass="47062">MDQGPIIHLRIFGQPFVILNSLSAANDLLEKRSSNYSDRLVTEMLTLMGWDWNIAFIRYGRIWQRHRREFNQFMNKTAVRVYDPQQYEAAQKLLQRLYHEPEGFAHHIRYMFVSNALKIAYGIEVAERDDEHIAVVERALEGAAEGFTPGAFWVDLLPILKYVPSWIPGAGWKRKAERWNVDTTATKKTPWRDINPNTSFIPIAIRLMERISHLTGEEYHEGEDIAKNVVAIVYAAGADTTVSALHSLFLAMRLYPEVQKRAQEELMSVNLPYIDGICKECLRWQPVVPLGTAHRSIADDEYNGYSIPGGSIILQNTWQVRALAILHDPEHYPDPEVFSPERYLKDGRLNPAVRDPAVAAFGAGRRICPGRYFSDQILFINAAYVLHIFEITPAVDSGGQIIPVEPKMTSGTLS</sequence>
<accession>M2RJR9</accession>
<proteinExistence type="inferred from homology"/>
<keyword evidence="6" id="KW-0812">Transmembrane</keyword>
<evidence type="ECO:0000256" key="11">
    <source>
        <dbReference type="ARBA" id="ARBA00023033"/>
    </source>
</evidence>
<keyword evidence="12" id="KW-0472">Membrane</keyword>
<evidence type="ECO:0000256" key="8">
    <source>
        <dbReference type="ARBA" id="ARBA00022989"/>
    </source>
</evidence>
<evidence type="ECO:0000313" key="16">
    <source>
        <dbReference type="Proteomes" id="UP000016930"/>
    </source>
</evidence>
<dbReference type="Pfam" id="PF00067">
    <property type="entry name" value="p450"/>
    <property type="match status" value="1"/>
</dbReference>
<gene>
    <name evidence="15" type="ORF">CERSUDRAFT_93086</name>
</gene>
<evidence type="ECO:0008006" key="17">
    <source>
        <dbReference type="Google" id="ProtNLM"/>
    </source>
</evidence>
<keyword evidence="8" id="KW-1133">Transmembrane helix</keyword>
<name>M2RJR9_CERS8</name>
<dbReference type="PROSITE" id="PS00086">
    <property type="entry name" value="CYTOCHROME_P450"/>
    <property type="match status" value="1"/>
</dbReference>
<evidence type="ECO:0000256" key="13">
    <source>
        <dbReference type="PIRSR" id="PIRSR602401-1"/>
    </source>
</evidence>
<keyword evidence="16" id="KW-1185">Reference proteome</keyword>
<dbReference type="InterPro" id="IPR036396">
    <property type="entry name" value="Cyt_P450_sf"/>
</dbReference>
<dbReference type="GO" id="GO:0016705">
    <property type="term" value="F:oxidoreductase activity, acting on paired donors, with incorporation or reduction of molecular oxygen"/>
    <property type="evidence" value="ECO:0007669"/>
    <property type="project" value="InterPro"/>
</dbReference>
<dbReference type="STRING" id="914234.M2RJR9"/>
<dbReference type="AlphaFoldDB" id="M2RJR9"/>
<dbReference type="Gene3D" id="1.10.630.10">
    <property type="entry name" value="Cytochrome P450"/>
    <property type="match status" value="1"/>
</dbReference>
<keyword evidence="10 13" id="KW-0408">Iron</keyword>
<protein>
    <recommendedName>
        <fullName evidence="17">Cytochrome P450</fullName>
    </recommendedName>
</protein>
<dbReference type="Proteomes" id="UP000016930">
    <property type="component" value="Unassembled WGS sequence"/>
</dbReference>
<dbReference type="GO" id="GO:0016020">
    <property type="term" value="C:membrane"/>
    <property type="evidence" value="ECO:0007669"/>
    <property type="project" value="UniProtKB-SubCell"/>
</dbReference>
<dbReference type="InterPro" id="IPR050364">
    <property type="entry name" value="Cytochrome_P450_fung"/>
</dbReference>
<dbReference type="PANTHER" id="PTHR46300">
    <property type="entry name" value="P450, PUTATIVE (EUROFUNG)-RELATED-RELATED"/>
    <property type="match status" value="1"/>
</dbReference>
<reference evidence="15 16" key="1">
    <citation type="journal article" date="2012" name="Proc. Natl. Acad. Sci. U.S.A.">
        <title>Comparative genomics of Ceriporiopsis subvermispora and Phanerochaete chrysosporium provide insight into selective ligninolysis.</title>
        <authorList>
            <person name="Fernandez-Fueyo E."/>
            <person name="Ruiz-Duenas F.J."/>
            <person name="Ferreira P."/>
            <person name="Floudas D."/>
            <person name="Hibbett D.S."/>
            <person name="Canessa P."/>
            <person name="Larrondo L.F."/>
            <person name="James T.Y."/>
            <person name="Seelenfreund D."/>
            <person name="Lobos S."/>
            <person name="Polanco R."/>
            <person name="Tello M."/>
            <person name="Honda Y."/>
            <person name="Watanabe T."/>
            <person name="Watanabe T."/>
            <person name="Ryu J.S."/>
            <person name="Kubicek C.P."/>
            <person name="Schmoll M."/>
            <person name="Gaskell J."/>
            <person name="Hammel K.E."/>
            <person name="St John F.J."/>
            <person name="Vanden Wymelenberg A."/>
            <person name="Sabat G."/>
            <person name="Splinter BonDurant S."/>
            <person name="Syed K."/>
            <person name="Yadav J.S."/>
            <person name="Doddapaneni H."/>
            <person name="Subramanian V."/>
            <person name="Lavin J.L."/>
            <person name="Oguiza J.A."/>
            <person name="Perez G."/>
            <person name="Pisabarro A.G."/>
            <person name="Ramirez L."/>
            <person name="Santoyo F."/>
            <person name="Master E."/>
            <person name="Coutinho P.M."/>
            <person name="Henrissat B."/>
            <person name="Lombard V."/>
            <person name="Magnuson J.K."/>
            <person name="Kuees U."/>
            <person name="Hori C."/>
            <person name="Igarashi K."/>
            <person name="Samejima M."/>
            <person name="Held B.W."/>
            <person name="Barry K.W."/>
            <person name="LaButti K.M."/>
            <person name="Lapidus A."/>
            <person name="Lindquist E.A."/>
            <person name="Lucas S.M."/>
            <person name="Riley R."/>
            <person name="Salamov A.A."/>
            <person name="Hoffmeister D."/>
            <person name="Schwenk D."/>
            <person name="Hadar Y."/>
            <person name="Yarden O."/>
            <person name="de Vries R.P."/>
            <person name="Wiebenga A."/>
            <person name="Stenlid J."/>
            <person name="Eastwood D."/>
            <person name="Grigoriev I.V."/>
            <person name="Berka R.M."/>
            <person name="Blanchette R.A."/>
            <person name="Kersten P."/>
            <person name="Martinez A.T."/>
            <person name="Vicuna R."/>
            <person name="Cullen D."/>
        </authorList>
    </citation>
    <scope>NUCLEOTIDE SEQUENCE [LARGE SCALE GENOMIC DNA]</scope>
    <source>
        <strain evidence="15 16">B</strain>
    </source>
</reference>
<dbReference type="GO" id="GO:0004497">
    <property type="term" value="F:monooxygenase activity"/>
    <property type="evidence" value="ECO:0007669"/>
    <property type="project" value="UniProtKB-KW"/>
</dbReference>
<evidence type="ECO:0000256" key="7">
    <source>
        <dbReference type="ARBA" id="ARBA00022723"/>
    </source>
</evidence>
<keyword evidence="5 13" id="KW-0349">Heme</keyword>
<evidence type="ECO:0000256" key="12">
    <source>
        <dbReference type="ARBA" id="ARBA00023136"/>
    </source>
</evidence>
<dbReference type="CDD" id="cd11065">
    <property type="entry name" value="CYP64-like"/>
    <property type="match status" value="1"/>
</dbReference>
<dbReference type="HOGENOM" id="CLU_001570_2_3_1"/>
<evidence type="ECO:0000256" key="6">
    <source>
        <dbReference type="ARBA" id="ARBA00022692"/>
    </source>
</evidence>
<dbReference type="InterPro" id="IPR002401">
    <property type="entry name" value="Cyt_P450_E_grp-I"/>
</dbReference>